<keyword evidence="1" id="KW-0472">Membrane</keyword>
<dbReference type="OrthoDB" id="9792788at2"/>
<keyword evidence="3" id="KW-1185">Reference proteome</keyword>
<protein>
    <submittedName>
        <fullName evidence="2">Membrane protein FxsA</fullName>
    </submittedName>
</protein>
<evidence type="ECO:0000256" key="1">
    <source>
        <dbReference type="SAM" id="Phobius"/>
    </source>
</evidence>
<evidence type="ECO:0000313" key="3">
    <source>
        <dbReference type="Proteomes" id="UP000245938"/>
    </source>
</evidence>
<organism evidence="2 3">
    <name type="scientific">Kurthia sibirica</name>
    <dbReference type="NCBI Taxonomy" id="202750"/>
    <lineage>
        <taxon>Bacteria</taxon>
        <taxon>Bacillati</taxon>
        <taxon>Bacillota</taxon>
        <taxon>Bacilli</taxon>
        <taxon>Bacillales</taxon>
        <taxon>Caryophanaceae</taxon>
        <taxon>Kurthia</taxon>
    </lineage>
</organism>
<dbReference type="PANTHER" id="PTHR35335">
    <property type="entry name" value="UPF0716 PROTEIN FXSA"/>
    <property type="match status" value="1"/>
</dbReference>
<comment type="caution">
    <text evidence="2">The sequence shown here is derived from an EMBL/GenBank/DDBJ whole genome shotgun (WGS) entry which is preliminary data.</text>
</comment>
<feature type="transmembrane region" description="Helical" evidence="1">
    <location>
        <begin position="77"/>
        <end position="102"/>
    </location>
</feature>
<keyword evidence="1" id="KW-0812">Transmembrane</keyword>
<dbReference type="NCBIfam" id="NF008528">
    <property type="entry name" value="PRK11463.1-2"/>
    <property type="match status" value="1"/>
</dbReference>
<gene>
    <name evidence="2" type="ORF">DEX24_04515</name>
</gene>
<dbReference type="InterPro" id="IPR007313">
    <property type="entry name" value="FxsA"/>
</dbReference>
<accession>A0A2U3ANS8</accession>
<proteinExistence type="predicted"/>
<dbReference type="AlphaFoldDB" id="A0A2U3ANS8"/>
<dbReference type="GO" id="GO:0016020">
    <property type="term" value="C:membrane"/>
    <property type="evidence" value="ECO:0007669"/>
    <property type="project" value="InterPro"/>
</dbReference>
<name>A0A2U3ANS8_9BACL</name>
<dbReference type="PANTHER" id="PTHR35335:SF1">
    <property type="entry name" value="UPF0716 PROTEIN FXSA"/>
    <property type="match status" value="1"/>
</dbReference>
<feature type="transmembrane region" description="Helical" evidence="1">
    <location>
        <begin position="30"/>
        <end position="48"/>
    </location>
</feature>
<dbReference type="Pfam" id="PF04186">
    <property type="entry name" value="FxsA"/>
    <property type="match status" value="1"/>
</dbReference>
<feature type="transmembrane region" description="Helical" evidence="1">
    <location>
        <begin position="6"/>
        <end position="23"/>
    </location>
</feature>
<keyword evidence="1" id="KW-1133">Transmembrane helix</keyword>
<reference evidence="2 3" key="1">
    <citation type="submission" date="2018-05" db="EMBL/GenBank/DDBJ databases">
        <title>Kurthia sibirica genome sequence.</title>
        <authorList>
            <person name="Maclea K.S."/>
            <person name="Goen A.E."/>
        </authorList>
    </citation>
    <scope>NUCLEOTIDE SEQUENCE [LARGE SCALE GENOMIC DNA]</scope>
    <source>
        <strain evidence="2 3">ATCC 49154</strain>
    </source>
</reference>
<dbReference type="EMBL" id="QFVR01000004">
    <property type="protein sequence ID" value="PWI26194.1"/>
    <property type="molecule type" value="Genomic_DNA"/>
</dbReference>
<dbReference type="Proteomes" id="UP000245938">
    <property type="component" value="Unassembled WGS sequence"/>
</dbReference>
<evidence type="ECO:0000313" key="2">
    <source>
        <dbReference type="EMBL" id="PWI26194.1"/>
    </source>
</evidence>
<sequence>MQMRKILLLILLIPLLEIVFVLLSGKIIGALWTIVLIVVTGILGVYLIRFEGMKAKQQLQKAMANRQPPGPAMIDGVLLFIAGVLLILPGFLSDIIGVLLALKPTRQLFKPLIYRWIKKKYSNGNVVVYKH</sequence>